<proteinExistence type="predicted"/>
<keyword evidence="3" id="KW-1185">Reference proteome</keyword>
<dbReference type="RefSeq" id="WP_197008067.1">
    <property type="nucleotide sequence ID" value="NZ_BONS01000013.1"/>
</dbReference>
<evidence type="ECO:0000313" key="2">
    <source>
        <dbReference type="EMBL" id="MBG6141682.1"/>
    </source>
</evidence>
<dbReference type="InterPro" id="IPR052523">
    <property type="entry name" value="Trichothecene_AcTrans"/>
</dbReference>
<dbReference type="PROSITE" id="PS51186">
    <property type="entry name" value="GNAT"/>
    <property type="match status" value="1"/>
</dbReference>
<name>A0A8J7GQR2_9ACTN</name>
<comment type="caution">
    <text evidence="2">The sequence shown here is derived from an EMBL/GenBank/DDBJ whole genome shotgun (WGS) entry which is preliminary data.</text>
</comment>
<protein>
    <submittedName>
        <fullName evidence="2">GNAT superfamily N-acetyltransferase</fullName>
    </submittedName>
</protein>
<evidence type="ECO:0000259" key="1">
    <source>
        <dbReference type="PROSITE" id="PS51186"/>
    </source>
</evidence>
<dbReference type="InterPro" id="IPR000182">
    <property type="entry name" value="GNAT_dom"/>
</dbReference>
<dbReference type="Proteomes" id="UP000622552">
    <property type="component" value="Unassembled WGS sequence"/>
</dbReference>
<evidence type="ECO:0000313" key="3">
    <source>
        <dbReference type="Proteomes" id="UP000622552"/>
    </source>
</evidence>
<dbReference type="PANTHER" id="PTHR42791:SF1">
    <property type="entry name" value="N-ACETYLTRANSFERASE DOMAIN-CONTAINING PROTEIN"/>
    <property type="match status" value="1"/>
</dbReference>
<dbReference type="PANTHER" id="PTHR42791">
    <property type="entry name" value="GNAT FAMILY ACETYLTRANSFERASE"/>
    <property type="match status" value="1"/>
</dbReference>
<organism evidence="2 3">
    <name type="scientific">Longispora fulva</name>
    <dbReference type="NCBI Taxonomy" id="619741"/>
    <lineage>
        <taxon>Bacteria</taxon>
        <taxon>Bacillati</taxon>
        <taxon>Actinomycetota</taxon>
        <taxon>Actinomycetes</taxon>
        <taxon>Micromonosporales</taxon>
        <taxon>Micromonosporaceae</taxon>
        <taxon>Longispora</taxon>
    </lineage>
</organism>
<dbReference type="Pfam" id="PF13508">
    <property type="entry name" value="Acetyltransf_7"/>
    <property type="match status" value="1"/>
</dbReference>
<feature type="domain" description="N-acetyltransferase" evidence="1">
    <location>
        <begin position="61"/>
        <end position="193"/>
    </location>
</feature>
<sequence>MSSVGITVAGDSDANLVAGLIASAFNDLDVARWLVPDVVDRARILPPQFLILVEHALKHGEVHLTVDRDAAAVWFPRDGSPLPAPDDYDNRLAEICGPWTDRFHTLDELFDAHHPHEPHDHLALLAVLPGRQGKGVGSALLRHRHASLDAAGRPAYLEASSPESRDLYLRHGYELRGEPFTVPDGTPLWPMWRRPQ</sequence>
<dbReference type="CDD" id="cd04301">
    <property type="entry name" value="NAT_SF"/>
    <property type="match status" value="1"/>
</dbReference>
<dbReference type="Gene3D" id="3.40.630.30">
    <property type="match status" value="1"/>
</dbReference>
<dbReference type="SUPFAM" id="SSF55729">
    <property type="entry name" value="Acyl-CoA N-acyltransferases (Nat)"/>
    <property type="match status" value="1"/>
</dbReference>
<dbReference type="GO" id="GO:0016747">
    <property type="term" value="F:acyltransferase activity, transferring groups other than amino-acyl groups"/>
    <property type="evidence" value="ECO:0007669"/>
    <property type="project" value="InterPro"/>
</dbReference>
<gene>
    <name evidence="2" type="ORF">IW245_007876</name>
</gene>
<dbReference type="AlphaFoldDB" id="A0A8J7GQR2"/>
<dbReference type="InterPro" id="IPR016181">
    <property type="entry name" value="Acyl_CoA_acyltransferase"/>
</dbReference>
<dbReference type="EMBL" id="JADOUF010000001">
    <property type="protein sequence ID" value="MBG6141682.1"/>
    <property type="molecule type" value="Genomic_DNA"/>
</dbReference>
<reference evidence="2" key="1">
    <citation type="submission" date="2020-11" db="EMBL/GenBank/DDBJ databases">
        <title>Sequencing the genomes of 1000 actinobacteria strains.</title>
        <authorList>
            <person name="Klenk H.-P."/>
        </authorList>
    </citation>
    <scope>NUCLEOTIDE SEQUENCE</scope>
    <source>
        <strain evidence="2">DSM 45356</strain>
    </source>
</reference>
<accession>A0A8J7GQR2</accession>